<reference evidence="2" key="1">
    <citation type="submission" date="2021-08" db="EMBL/GenBank/DDBJ databases">
        <title>Flavobacterium sp. strain CC-SYL302.</title>
        <authorList>
            <person name="Lin S.-Y."/>
            <person name="Lee T.-H."/>
            <person name="Young C.-C."/>
        </authorList>
    </citation>
    <scope>NUCLEOTIDE SEQUENCE</scope>
    <source>
        <strain evidence="2">CC-SYL302</strain>
    </source>
</reference>
<dbReference type="EMBL" id="CP081495">
    <property type="protein sequence ID" value="UYW02204.1"/>
    <property type="molecule type" value="Genomic_DNA"/>
</dbReference>
<gene>
    <name evidence="2" type="ORF">K5I29_04685</name>
</gene>
<evidence type="ECO:0000313" key="3">
    <source>
        <dbReference type="Proteomes" id="UP001163328"/>
    </source>
</evidence>
<sequence>MVHLNLLNLKNDLYRIFLKVLSYLYPIRIKTFQSEFSGKLELTYYDGALVLDTQKTNYSYGNLQRLLAAGLKQIPEREINRFTEILILGVAGGSVIETLYKNHFYTGNIDAVDIDPVVLQIAEDYFNINQFTKCKLWVADAAQFVAQSTKLYDLVLVDLFLDEVIPDFVFTEPFLNQLKKLIATQGYVLFNTIKTKNKDAGINGMLHAVFGTDYNILVLSHLNPFNTLYLIQKNT</sequence>
<keyword evidence="1" id="KW-0620">Polyamine biosynthesis</keyword>
<keyword evidence="3" id="KW-1185">Reference proteome</keyword>
<name>A0ABY6M124_9FLAO</name>
<dbReference type="CDD" id="cd02440">
    <property type="entry name" value="AdoMet_MTases"/>
    <property type="match status" value="1"/>
</dbReference>
<proteinExistence type="predicted"/>
<evidence type="ECO:0000313" key="2">
    <source>
        <dbReference type="EMBL" id="UYW02204.1"/>
    </source>
</evidence>
<dbReference type="SUPFAM" id="SSF53335">
    <property type="entry name" value="S-adenosyl-L-methionine-dependent methyltransferases"/>
    <property type="match status" value="1"/>
</dbReference>
<dbReference type="Gene3D" id="3.40.50.150">
    <property type="entry name" value="Vaccinia Virus protein VP39"/>
    <property type="match status" value="1"/>
</dbReference>
<dbReference type="PANTHER" id="PTHR43317:SF1">
    <property type="entry name" value="THERMOSPERMINE SYNTHASE ACAULIS5"/>
    <property type="match status" value="1"/>
</dbReference>
<accession>A0ABY6M124</accession>
<organism evidence="2 3">
    <name type="scientific">Flavobacterium agricola</name>
    <dbReference type="NCBI Taxonomy" id="2870839"/>
    <lineage>
        <taxon>Bacteria</taxon>
        <taxon>Pseudomonadati</taxon>
        <taxon>Bacteroidota</taxon>
        <taxon>Flavobacteriia</taxon>
        <taxon>Flavobacteriales</taxon>
        <taxon>Flavobacteriaceae</taxon>
        <taxon>Flavobacterium</taxon>
    </lineage>
</organism>
<dbReference type="RefSeq" id="WP_264434701.1">
    <property type="nucleotide sequence ID" value="NZ_CP081495.1"/>
</dbReference>
<dbReference type="Pfam" id="PF01564">
    <property type="entry name" value="Spermine_synth"/>
    <property type="match status" value="1"/>
</dbReference>
<dbReference type="InterPro" id="IPR029063">
    <property type="entry name" value="SAM-dependent_MTases_sf"/>
</dbReference>
<dbReference type="NCBIfam" id="NF037959">
    <property type="entry name" value="MFS_SpdSyn"/>
    <property type="match status" value="1"/>
</dbReference>
<protein>
    <submittedName>
        <fullName evidence="2">Fused MFS/spermidine synthase</fullName>
    </submittedName>
</protein>
<evidence type="ECO:0000256" key="1">
    <source>
        <dbReference type="ARBA" id="ARBA00023115"/>
    </source>
</evidence>
<dbReference type="Proteomes" id="UP001163328">
    <property type="component" value="Chromosome"/>
</dbReference>
<dbReference type="PANTHER" id="PTHR43317">
    <property type="entry name" value="THERMOSPERMINE SYNTHASE ACAULIS5"/>
    <property type="match status" value="1"/>
</dbReference>